<keyword evidence="4" id="KW-0326">Glycosidase</keyword>
<dbReference type="InterPro" id="IPR001554">
    <property type="entry name" value="Glyco_hydro_14"/>
</dbReference>
<comment type="catalytic activity">
    <reaction evidence="4">
        <text>Hydrolysis of (1-&gt;4)-alpha-D-glucosidic linkages in polysaccharides so as to remove successive maltose units from the non-reducing ends of the chains.</text>
        <dbReference type="EC" id="3.2.1.2"/>
    </reaction>
</comment>
<dbReference type="InterPro" id="IPR017853">
    <property type="entry name" value="GH"/>
</dbReference>
<dbReference type="PANTHER" id="PTHR31352:SF37">
    <property type="entry name" value="INACTIVE BETA-AMYLASE 4, CHLOROPLASTIC"/>
    <property type="match status" value="1"/>
</dbReference>
<proteinExistence type="inferred from homology"/>
<comment type="similarity">
    <text evidence="1 4">Belongs to the glycosyl hydrolase 14 family.</text>
</comment>
<evidence type="ECO:0000256" key="2">
    <source>
        <dbReference type="ARBA" id="ARBA00023277"/>
    </source>
</evidence>
<gene>
    <name evidence="5" type="ORF">V6N11_025062</name>
</gene>
<dbReference type="PANTHER" id="PTHR31352">
    <property type="entry name" value="BETA-AMYLASE 1, CHLOROPLASTIC"/>
    <property type="match status" value="1"/>
</dbReference>
<organism evidence="5 6">
    <name type="scientific">Hibiscus sabdariffa</name>
    <name type="common">roselle</name>
    <dbReference type="NCBI Taxonomy" id="183260"/>
    <lineage>
        <taxon>Eukaryota</taxon>
        <taxon>Viridiplantae</taxon>
        <taxon>Streptophyta</taxon>
        <taxon>Embryophyta</taxon>
        <taxon>Tracheophyta</taxon>
        <taxon>Spermatophyta</taxon>
        <taxon>Magnoliopsida</taxon>
        <taxon>eudicotyledons</taxon>
        <taxon>Gunneridae</taxon>
        <taxon>Pentapetalae</taxon>
        <taxon>rosids</taxon>
        <taxon>malvids</taxon>
        <taxon>Malvales</taxon>
        <taxon>Malvaceae</taxon>
        <taxon>Malvoideae</taxon>
        <taxon>Hibiscus</taxon>
    </lineage>
</organism>
<keyword evidence="3 4" id="KW-0624">Polysaccharide degradation</keyword>
<sequence length="586" mass="66183">MACKCGGYYYTLNAKASFDRDLTRTRKFLLRNVSVVRMFTTGFFRSKWRSIAGKRRILSMDAREKSRSTILESSKDKRVPIFVMMPVDIFTLDASGCPRIRKLKALTVSLKALKLAGVHGIGVEVWWGIVERFSPLDYDWSLYEEIFKLVSDSGLKLHVALSFHSNIHSSNGKGRASLPLWILEIGDVNKDIYYRDQHGFSNNDYLTLGVDHVPLLSGRTALQCYEDFMLSFVNKFESFIGSVIEEISIGLGPSGELRYPAHPFGDGRWKFPGIGEFQCYDKYMMEDLKMAACREGKPQWGDKGPQNAGCYNSVPSGVPFFEEGKESFLSDYGRFFLEWYSGRLICHADAILAKAAKILKKYQENEQTSVMLVAKIGGIYWWYQTLSHPAELTAGYYNTALRDGYDPVVSVLSRHGAALHIPCLEMMDSEIPPTYLCSPEGLLKQMQSVSKKRIVNLIGRNTMERLDKTGLWKIRSNCYNPQAEVRLFHDVEPYASSISPSYCKGAVIGTQIPSAKYQDPFPIRTAIIPYRGDGSITMAYPEVFSQLDPPSPEDPQLPRRRPMFRSLPTVSLTTVGTKFGELNHSS</sequence>
<keyword evidence="2 4" id="KW-0119">Carbohydrate metabolism</keyword>
<keyword evidence="6" id="KW-1185">Reference proteome</keyword>
<dbReference type="EMBL" id="JBBPBN010000035">
    <property type="protein sequence ID" value="KAK9002379.1"/>
    <property type="molecule type" value="Genomic_DNA"/>
</dbReference>
<evidence type="ECO:0000256" key="1">
    <source>
        <dbReference type="ARBA" id="ARBA00005652"/>
    </source>
</evidence>
<dbReference type="PRINTS" id="PR00750">
    <property type="entry name" value="BETAAMYLASE"/>
</dbReference>
<dbReference type="Gene3D" id="3.20.20.80">
    <property type="entry name" value="Glycosidases"/>
    <property type="match status" value="1"/>
</dbReference>
<keyword evidence="4" id="KW-0378">Hydrolase</keyword>
<dbReference type="Proteomes" id="UP001396334">
    <property type="component" value="Unassembled WGS sequence"/>
</dbReference>
<dbReference type="Pfam" id="PF01373">
    <property type="entry name" value="Glyco_hydro_14"/>
    <property type="match status" value="1"/>
</dbReference>
<dbReference type="SUPFAM" id="SSF51445">
    <property type="entry name" value="(Trans)glycosidases"/>
    <property type="match status" value="1"/>
</dbReference>
<dbReference type="EC" id="3.2.1.2" evidence="4"/>
<evidence type="ECO:0000313" key="5">
    <source>
        <dbReference type="EMBL" id="KAK9002379.1"/>
    </source>
</evidence>
<accession>A0ABR2QPA5</accession>
<reference evidence="5 6" key="1">
    <citation type="journal article" date="2024" name="G3 (Bethesda)">
        <title>Genome assembly of Hibiscus sabdariffa L. provides insights into metabolisms of medicinal natural products.</title>
        <authorList>
            <person name="Kim T."/>
        </authorList>
    </citation>
    <scope>NUCLEOTIDE SEQUENCE [LARGE SCALE GENOMIC DNA]</scope>
    <source>
        <strain evidence="5">TK-2024</strain>
        <tissue evidence="5">Old leaves</tissue>
    </source>
</reference>
<protein>
    <recommendedName>
        <fullName evidence="4">Beta-amylase</fullName>
        <ecNumber evidence="4">3.2.1.2</ecNumber>
    </recommendedName>
</protein>
<evidence type="ECO:0000256" key="3">
    <source>
        <dbReference type="ARBA" id="ARBA00023326"/>
    </source>
</evidence>
<evidence type="ECO:0000256" key="4">
    <source>
        <dbReference type="RuleBase" id="RU000509"/>
    </source>
</evidence>
<evidence type="ECO:0000313" key="6">
    <source>
        <dbReference type="Proteomes" id="UP001396334"/>
    </source>
</evidence>
<name>A0ABR2QPA5_9ROSI</name>
<comment type="caution">
    <text evidence="5">The sequence shown here is derived from an EMBL/GenBank/DDBJ whole genome shotgun (WGS) entry which is preliminary data.</text>
</comment>